<dbReference type="EMBL" id="KB908911">
    <property type="protein sequence ID" value="EOB15474.1"/>
    <property type="molecule type" value="Genomic_DNA"/>
</dbReference>
<name>R0MBZ1_NOSB1</name>
<evidence type="ECO:0000256" key="1">
    <source>
        <dbReference type="SAM" id="SignalP"/>
    </source>
</evidence>
<dbReference type="VEuPathDB" id="MicrosporidiaDB:NBO_3g0025"/>
<proteinExistence type="predicted"/>
<dbReference type="HOGENOM" id="CLU_2027387_0_0_1"/>
<organism evidence="2 3">
    <name type="scientific">Nosema bombycis (strain CQ1 / CVCC 102059)</name>
    <name type="common">Microsporidian parasite</name>
    <name type="synonym">Pebrine of silkworm</name>
    <dbReference type="NCBI Taxonomy" id="578461"/>
    <lineage>
        <taxon>Eukaryota</taxon>
        <taxon>Fungi</taxon>
        <taxon>Fungi incertae sedis</taxon>
        <taxon>Microsporidia</taxon>
        <taxon>Nosematidae</taxon>
        <taxon>Nosema</taxon>
    </lineage>
</organism>
<evidence type="ECO:0000313" key="2">
    <source>
        <dbReference type="EMBL" id="EOB15474.1"/>
    </source>
</evidence>
<feature type="signal peptide" evidence="1">
    <location>
        <begin position="1"/>
        <end position="18"/>
    </location>
</feature>
<dbReference type="Proteomes" id="UP000016927">
    <property type="component" value="Unassembled WGS sequence"/>
</dbReference>
<evidence type="ECO:0000313" key="3">
    <source>
        <dbReference type="Proteomes" id="UP000016927"/>
    </source>
</evidence>
<keyword evidence="3" id="KW-1185">Reference proteome</keyword>
<protein>
    <submittedName>
        <fullName evidence="2">Uncharacterized protein</fullName>
    </submittedName>
</protein>
<accession>R0MBZ1</accession>
<reference evidence="2 3" key="1">
    <citation type="journal article" date="2013" name="BMC Genomics">
        <title>Comparative genomics of parasitic silkworm microsporidia reveal an association between genome expansion and host adaptation.</title>
        <authorList>
            <person name="Pan G."/>
            <person name="Xu J."/>
            <person name="Li T."/>
            <person name="Xia Q."/>
            <person name="Liu S.L."/>
            <person name="Zhang G."/>
            <person name="Li S."/>
            <person name="Li C."/>
            <person name="Liu H."/>
            <person name="Yang L."/>
            <person name="Liu T."/>
            <person name="Zhang X."/>
            <person name="Wu Z."/>
            <person name="Fan W."/>
            <person name="Dang X."/>
            <person name="Xiang H."/>
            <person name="Tao M."/>
            <person name="Li Y."/>
            <person name="Hu J."/>
            <person name="Li Z."/>
            <person name="Lin L."/>
            <person name="Luo J."/>
            <person name="Geng L."/>
            <person name="Wang L."/>
            <person name="Long M."/>
            <person name="Wan Y."/>
            <person name="He N."/>
            <person name="Zhang Z."/>
            <person name="Lu C."/>
            <person name="Keeling P.J."/>
            <person name="Wang J."/>
            <person name="Xiang Z."/>
            <person name="Zhou Z."/>
        </authorList>
    </citation>
    <scope>NUCLEOTIDE SEQUENCE [LARGE SCALE GENOMIC DNA]</scope>
    <source>
        <strain evidence="3">CQ1 / CVCC 102059</strain>
    </source>
</reference>
<sequence length="122" mass="14773">MIIFQNSAILCFFSMISALFVEKQIEELKLISGEEPNQLQLQIDKEIKCYEIFELRDFYGTEYYVPIFFSTEIQKFESFLIIDLTNINLNIRHKVCVMTTDDNYIWSEEFYLTRYKNYDRLN</sequence>
<gene>
    <name evidence="2" type="ORF">NBO_3g0025</name>
</gene>
<keyword evidence="1" id="KW-0732">Signal</keyword>
<feature type="chain" id="PRO_5004345076" evidence="1">
    <location>
        <begin position="19"/>
        <end position="122"/>
    </location>
</feature>
<dbReference type="AlphaFoldDB" id="R0MBZ1"/>